<evidence type="ECO:0000313" key="3">
    <source>
        <dbReference type="Proteomes" id="UP000647172"/>
    </source>
</evidence>
<organism evidence="2 3">
    <name type="scientific">Actinoplanes nipponensis</name>
    <dbReference type="NCBI Taxonomy" id="135950"/>
    <lineage>
        <taxon>Bacteria</taxon>
        <taxon>Bacillati</taxon>
        <taxon>Actinomycetota</taxon>
        <taxon>Actinomycetes</taxon>
        <taxon>Micromonosporales</taxon>
        <taxon>Micromonosporaceae</taxon>
        <taxon>Actinoplanes</taxon>
    </lineage>
</organism>
<evidence type="ECO:0000256" key="1">
    <source>
        <dbReference type="SAM" id="Coils"/>
    </source>
</evidence>
<comment type="caution">
    <text evidence="2">The sequence shown here is derived from an EMBL/GenBank/DDBJ whole genome shotgun (WGS) entry which is preliminary data.</text>
</comment>
<gene>
    <name evidence="2" type="ORF">Ani05nite_36780</name>
</gene>
<keyword evidence="1" id="KW-0175">Coiled coil</keyword>
<dbReference type="EMBL" id="BOMQ01000045">
    <property type="protein sequence ID" value="GIE50144.1"/>
    <property type="molecule type" value="Genomic_DNA"/>
</dbReference>
<sequence>MLIHELLPLVGDAQSVVEVSQSGDALRELLRAPAASAYRAYVPDGEKMDAGTVVVAFLGPKPEAHIDAETVAPALRELPVGGRALLLLGWPVPELPYHRLLDELVTAGLQVLQVVPLDKVSRHGAHCAVLAARVDRLAPLRTHLSDAPLDLAGEAPDLRALLRLTGEYVFGDLLSRPLRRNLAAAGDRIKEQDERIRALEKEIAARDATIAKAESRLARARNDLADLRASTTFRIGNTVVQGARRPTRGIVSVPVGLVRIWRKRGTPGERPGPQS</sequence>
<protein>
    <submittedName>
        <fullName evidence="2">Uncharacterized protein</fullName>
    </submittedName>
</protein>
<reference evidence="2" key="1">
    <citation type="submission" date="2021-01" db="EMBL/GenBank/DDBJ databases">
        <title>Whole genome shotgun sequence of Actinoplanes nipponensis NBRC 14063.</title>
        <authorList>
            <person name="Komaki H."/>
            <person name="Tamura T."/>
        </authorList>
    </citation>
    <scope>NUCLEOTIDE SEQUENCE</scope>
    <source>
        <strain evidence="2">NBRC 14063</strain>
    </source>
</reference>
<feature type="coiled-coil region" evidence="1">
    <location>
        <begin position="182"/>
        <end position="230"/>
    </location>
</feature>
<keyword evidence="3" id="KW-1185">Reference proteome</keyword>
<dbReference type="RefSeq" id="WP_203769808.1">
    <property type="nucleotide sequence ID" value="NZ_BAAAYJ010000007.1"/>
</dbReference>
<name>A0A919JFN0_9ACTN</name>
<dbReference type="Proteomes" id="UP000647172">
    <property type="component" value="Unassembled WGS sequence"/>
</dbReference>
<accession>A0A919JFN0</accession>
<evidence type="ECO:0000313" key="2">
    <source>
        <dbReference type="EMBL" id="GIE50144.1"/>
    </source>
</evidence>
<dbReference type="AlphaFoldDB" id="A0A919JFN0"/>
<proteinExistence type="predicted"/>